<feature type="non-terminal residue" evidence="3">
    <location>
        <position position="479"/>
    </location>
</feature>
<protein>
    <submittedName>
        <fullName evidence="3">Putative mucin 68d</fullName>
    </submittedName>
</protein>
<feature type="compositionally biased region" description="Basic and acidic residues" evidence="1">
    <location>
        <begin position="237"/>
        <end position="251"/>
    </location>
</feature>
<sequence length="479" mass="50182">MALASGFPCAVLLLAFLCQTLFVEASSPPKRILCADKDCHGKLGEGIALQSYSPIVEGFISFGKSEKVTVFGRTEKNDVFHVQVGEKRGYAPVQLIKVEKLFVRKEDLIEVEVSSGPSSQTASTDTTQATEVPQEPVATEATLSPAVEKSCMILGTVMSGDVCDDVDASDVLAETEAATQLESSVDSLPTPSFPAWSSSFTTDIKVDLPMDVQANMTLQEHVASHATVPRANATQVDTRHEEGKTATKEEPLSSASSEVTEDLSDESPDATVEVEGEEDQVVEETYVKPIPGESDDEDVEEESTEEASHSLANGTLPSGDIPASVPSEPGLSASTVDSTVSSTVPTPSLEKQHPEPLSIAESLASTTLSEQSSTSADQALPSQETTLSASTVEEPVVASLLTVPVLETEQSSLPASLQELSSQPTEDASALATTASSSLETGSSSTTDVVDESLAVSSLIAPSLEQQQSEPVTLAQSTS</sequence>
<organism evidence="3">
    <name type="scientific">Amblyomma triste</name>
    <name type="common">Neotropical tick</name>
    <dbReference type="NCBI Taxonomy" id="251400"/>
    <lineage>
        <taxon>Eukaryota</taxon>
        <taxon>Metazoa</taxon>
        <taxon>Ecdysozoa</taxon>
        <taxon>Arthropoda</taxon>
        <taxon>Chelicerata</taxon>
        <taxon>Arachnida</taxon>
        <taxon>Acari</taxon>
        <taxon>Parasitiformes</taxon>
        <taxon>Ixodida</taxon>
        <taxon>Ixodoidea</taxon>
        <taxon>Ixodidae</taxon>
        <taxon>Amblyomminae</taxon>
        <taxon>Amblyomma</taxon>
    </lineage>
</organism>
<feature type="compositionally biased region" description="Polar residues" evidence="1">
    <location>
        <begin position="363"/>
        <end position="391"/>
    </location>
</feature>
<feature type="compositionally biased region" description="Low complexity" evidence="1">
    <location>
        <begin position="332"/>
        <end position="348"/>
    </location>
</feature>
<dbReference type="EMBL" id="GBBM01007074">
    <property type="protein sequence ID" value="JAC28344.1"/>
    <property type="molecule type" value="mRNA"/>
</dbReference>
<feature type="region of interest" description="Disordered" evidence="1">
    <location>
        <begin position="410"/>
        <end position="448"/>
    </location>
</feature>
<dbReference type="AlphaFoldDB" id="A0A023G3G5"/>
<reference evidence="3" key="1">
    <citation type="submission" date="2014-03" db="EMBL/GenBank/DDBJ databases">
        <title>The sialotranscriptome of Amblyomma triste, Amblyomma parvum and Amblyomma cajennense ticks, uncovered by 454-based RNA-seq.</title>
        <authorList>
            <person name="Garcia G.R."/>
            <person name="Gardinassi L.G."/>
            <person name="Ribeiro J.M."/>
            <person name="Anatriello E."/>
            <person name="Ferreira B.R."/>
            <person name="Moreira H.N."/>
            <person name="Mafra C."/>
            <person name="Olegario M.M."/>
            <person name="Szabo P.J."/>
            <person name="Miranda-Santos I.K."/>
            <person name="Maruyama S.R."/>
        </authorList>
    </citation>
    <scope>NUCLEOTIDE SEQUENCE</scope>
    <source>
        <strain evidence="3">Mato Grasso do Sul</strain>
        <tissue evidence="3">Salivary glands</tissue>
    </source>
</reference>
<feature type="region of interest" description="Disordered" evidence="1">
    <location>
        <begin position="223"/>
        <end position="393"/>
    </location>
</feature>
<keyword evidence="2" id="KW-0732">Signal</keyword>
<evidence type="ECO:0000256" key="2">
    <source>
        <dbReference type="SAM" id="SignalP"/>
    </source>
</evidence>
<feature type="compositionally biased region" description="Low complexity" evidence="1">
    <location>
        <begin position="425"/>
        <end position="448"/>
    </location>
</feature>
<accession>A0A023G3G5</accession>
<name>A0A023G3G5_AMBTT</name>
<feature type="compositionally biased region" description="Acidic residues" evidence="1">
    <location>
        <begin position="259"/>
        <end position="282"/>
    </location>
</feature>
<feature type="compositionally biased region" description="Polar residues" evidence="1">
    <location>
        <begin position="410"/>
        <end position="424"/>
    </location>
</feature>
<feature type="compositionally biased region" description="Acidic residues" evidence="1">
    <location>
        <begin position="293"/>
        <end position="305"/>
    </location>
</feature>
<proteinExistence type="evidence at transcript level"/>
<dbReference type="Gene3D" id="2.30.30.40">
    <property type="entry name" value="SH3 Domains"/>
    <property type="match status" value="1"/>
</dbReference>
<feature type="chain" id="PRO_5001516766" evidence="2">
    <location>
        <begin position="26"/>
        <end position="479"/>
    </location>
</feature>
<feature type="region of interest" description="Disordered" evidence="1">
    <location>
        <begin position="113"/>
        <end position="137"/>
    </location>
</feature>
<feature type="compositionally biased region" description="Low complexity" evidence="1">
    <location>
        <begin position="118"/>
        <end position="130"/>
    </location>
</feature>
<feature type="signal peptide" evidence="2">
    <location>
        <begin position="1"/>
        <end position="25"/>
    </location>
</feature>
<evidence type="ECO:0000256" key="1">
    <source>
        <dbReference type="SAM" id="MobiDB-lite"/>
    </source>
</evidence>
<evidence type="ECO:0000313" key="3">
    <source>
        <dbReference type="EMBL" id="JAC28344.1"/>
    </source>
</evidence>